<reference evidence="3" key="1">
    <citation type="journal article" date="2020" name="Fungal Divers.">
        <title>Resolving the Mortierellaceae phylogeny through synthesis of multi-gene phylogenetics and phylogenomics.</title>
        <authorList>
            <person name="Vandepol N."/>
            <person name="Liber J."/>
            <person name="Desiro A."/>
            <person name="Na H."/>
            <person name="Kennedy M."/>
            <person name="Barry K."/>
            <person name="Grigoriev I.V."/>
            <person name="Miller A.N."/>
            <person name="O'Donnell K."/>
            <person name="Stajich J.E."/>
            <person name="Bonito G."/>
        </authorList>
    </citation>
    <scope>NUCLEOTIDE SEQUENCE</scope>
    <source>
        <strain evidence="3">REB-010B</strain>
    </source>
</reference>
<feature type="region of interest" description="Disordered" evidence="2">
    <location>
        <begin position="234"/>
        <end position="281"/>
    </location>
</feature>
<evidence type="ECO:0000256" key="2">
    <source>
        <dbReference type="SAM" id="MobiDB-lite"/>
    </source>
</evidence>
<gene>
    <name evidence="3" type="ORF">BGZ99_009017</name>
</gene>
<dbReference type="OrthoDB" id="2358184at2759"/>
<comment type="caution">
    <text evidence="3">The sequence shown here is derived from an EMBL/GenBank/DDBJ whole genome shotgun (WGS) entry which is preliminary data.</text>
</comment>
<proteinExistence type="predicted"/>
<evidence type="ECO:0000313" key="4">
    <source>
        <dbReference type="Proteomes" id="UP000738325"/>
    </source>
</evidence>
<name>A0A9P6UP54_9FUNG</name>
<evidence type="ECO:0000256" key="1">
    <source>
        <dbReference type="SAM" id="Coils"/>
    </source>
</evidence>
<sequence length="281" mass="32081">MPSHDDSILSVFPDAFQAIYARLEAQERRLEAQERTLEARDKKLDELRVNDSLADPHISQKNRSTTLTPNPDLLAQYPAVGETQFFEAALPKNHTVFTMADYHYNTNMEYQAPALHTLGGHLKLSAHAKAFDDTLALYQTKLAHLTRPLDTFAHELVQNPHDPHLRQRFFAFINTFRIMLGDIAGQMSHSRREVGLSAVSQISLAKGPSLLTLDDLTERRRQAEAILTASEPVVDPKTVEKKSQDKRRSRTQKNDFSKKSDNRKFRQGQQLQQERQKIQGQ</sequence>
<organism evidence="3 4">
    <name type="scientific">Dissophora globulifera</name>
    <dbReference type="NCBI Taxonomy" id="979702"/>
    <lineage>
        <taxon>Eukaryota</taxon>
        <taxon>Fungi</taxon>
        <taxon>Fungi incertae sedis</taxon>
        <taxon>Mucoromycota</taxon>
        <taxon>Mortierellomycotina</taxon>
        <taxon>Mortierellomycetes</taxon>
        <taxon>Mortierellales</taxon>
        <taxon>Mortierellaceae</taxon>
        <taxon>Dissophora</taxon>
    </lineage>
</organism>
<dbReference type="Proteomes" id="UP000738325">
    <property type="component" value="Unassembled WGS sequence"/>
</dbReference>
<feature type="compositionally biased region" description="Basic and acidic residues" evidence="2">
    <location>
        <begin position="252"/>
        <end position="264"/>
    </location>
</feature>
<evidence type="ECO:0000313" key="3">
    <source>
        <dbReference type="EMBL" id="KAG0313230.1"/>
    </source>
</evidence>
<keyword evidence="1" id="KW-0175">Coiled coil</keyword>
<dbReference type="EMBL" id="JAAAIP010000733">
    <property type="protein sequence ID" value="KAG0313230.1"/>
    <property type="molecule type" value="Genomic_DNA"/>
</dbReference>
<accession>A0A9P6UP54</accession>
<protein>
    <submittedName>
        <fullName evidence="3">Uncharacterized protein</fullName>
    </submittedName>
</protein>
<dbReference type="AlphaFoldDB" id="A0A9P6UP54"/>
<keyword evidence="4" id="KW-1185">Reference proteome</keyword>
<feature type="coiled-coil region" evidence="1">
    <location>
        <begin position="16"/>
        <end position="50"/>
    </location>
</feature>